<evidence type="ECO:0000259" key="10">
    <source>
        <dbReference type="PROSITE" id="PS51164"/>
    </source>
</evidence>
<dbReference type="GO" id="GO:0030248">
    <property type="term" value="F:cellulose binding"/>
    <property type="evidence" value="ECO:0007669"/>
    <property type="project" value="InterPro"/>
</dbReference>
<dbReference type="CDD" id="cd18618">
    <property type="entry name" value="GH43_Xsa43E-like"/>
    <property type="match status" value="1"/>
</dbReference>
<evidence type="ECO:0000313" key="13">
    <source>
        <dbReference type="Proteomes" id="UP000308671"/>
    </source>
</evidence>
<comment type="similarity">
    <text evidence="1 8">Belongs to the glycosyl hydrolase 43 family.</text>
</comment>
<dbReference type="SUPFAM" id="SSF49785">
    <property type="entry name" value="Galactose-binding domain-like"/>
    <property type="match status" value="1"/>
</dbReference>
<dbReference type="SUPFAM" id="SSF57180">
    <property type="entry name" value="Cellulose-binding domain"/>
    <property type="match status" value="1"/>
</dbReference>
<feature type="domain" description="CBM6" evidence="11">
    <location>
        <begin position="381"/>
        <end position="507"/>
    </location>
</feature>
<evidence type="ECO:0000256" key="5">
    <source>
        <dbReference type="ARBA" id="ARBA00023295"/>
    </source>
</evidence>
<proteinExistence type="inferred from homology"/>
<dbReference type="SMART" id="SM00236">
    <property type="entry name" value="fCBD"/>
    <property type="match status" value="1"/>
</dbReference>
<dbReference type="OrthoDB" id="5211809at2759"/>
<dbReference type="InterPro" id="IPR006584">
    <property type="entry name" value="Cellulose-bd_IV"/>
</dbReference>
<feature type="site" description="Important for catalytic activity, responsible for pKa modulation of the active site Glu and correct orientation of both the proton donor and substrate" evidence="7">
    <location>
        <position position="203"/>
    </location>
</feature>
<dbReference type="Pfam" id="PF03422">
    <property type="entry name" value="CBM_6"/>
    <property type="match status" value="1"/>
</dbReference>
<keyword evidence="5 8" id="KW-0326">Glycosidase</keyword>
<dbReference type="Proteomes" id="UP000308671">
    <property type="component" value="Unassembled WGS sequence"/>
</dbReference>
<dbReference type="SUPFAM" id="SSF75005">
    <property type="entry name" value="Arabinanase/levansucrase/invertase"/>
    <property type="match status" value="1"/>
</dbReference>
<sequence length="560" mass="59849">MEPMIREANRLIWMEKIRKSGSADNLMMPKSGALSDLRELTRRQNASIIEFDFMEGKCVATAALLLCPLLSKIGLVEADNPFVQTIYTADPAPMVYDDRVYAFLDHDNDGATTFVMTEWRLFSTADMANWQDHGSPASLTTFSWANANAWAPQVVARNGKFYMYAPMRHTTGAMAVGVAVSSIITGPYKDALGKPLVENNEIDPTVFIDDDGQAYLYWGNPDLYYVKLNQDMISYSGSIMKTSLTVAGFGPRTGSSMSRATSFEEAPWLYKRNGTYYLAYAANCCSEDIRYSTAPSATGPWTYRGVIMASAGSSFTNHEGIIDYKGNSYFFYHNGALPGGGGYQRSACVERFVYNSDGTIPTIKMTTTAGAPQIGTLNPYVQQEAETAAWSQGVETEVCSEGGMDVSSINNGDYIKVKGVAFGTGAKSFSARVSSATSGGTIQVRLGSASGTLVGTCTVSGTGGWQTWKTVAVLASCLTSTGGALTIVTHSHLAGAGNPSTTSSAPTTKTSSPSKTTSSSPSGSCQALYSQCGGSGWTGTTCCAQETCQIYNAYYSQCLS</sequence>
<dbReference type="Gene3D" id="2.60.120.260">
    <property type="entry name" value="Galactose-binding domain-like"/>
    <property type="match status" value="1"/>
</dbReference>
<evidence type="ECO:0000313" key="12">
    <source>
        <dbReference type="EMBL" id="THV44117.1"/>
    </source>
</evidence>
<evidence type="ECO:0000256" key="9">
    <source>
        <dbReference type="SAM" id="MobiDB-lite"/>
    </source>
</evidence>
<feature type="active site" description="Proton acceptor" evidence="6">
    <location>
        <position position="109"/>
    </location>
</feature>
<keyword evidence="3 8" id="KW-0378">Hydrolase</keyword>
<organism evidence="12 13">
    <name type="scientific">Botrytis galanthina</name>
    <dbReference type="NCBI Taxonomy" id="278940"/>
    <lineage>
        <taxon>Eukaryota</taxon>
        <taxon>Fungi</taxon>
        <taxon>Dikarya</taxon>
        <taxon>Ascomycota</taxon>
        <taxon>Pezizomycotina</taxon>
        <taxon>Leotiomycetes</taxon>
        <taxon>Helotiales</taxon>
        <taxon>Sclerotiniaceae</taxon>
        <taxon>Botrytis</taxon>
    </lineage>
</organism>
<dbReference type="GO" id="GO:0005975">
    <property type="term" value="P:carbohydrate metabolic process"/>
    <property type="evidence" value="ECO:0007669"/>
    <property type="project" value="InterPro"/>
</dbReference>
<evidence type="ECO:0000256" key="6">
    <source>
        <dbReference type="PIRSR" id="PIRSR606710-1"/>
    </source>
</evidence>
<dbReference type="PROSITE" id="PS51175">
    <property type="entry name" value="CBM6"/>
    <property type="match status" value="1"/>
</dbReference>
<evidence type="ECO:0000256" key="3">
    <source>
        <dbReference type="ARBA" id="ARBA00022801"/>
    </source>
</evidence>
<dbReference type="Pfam" id="PF04616">
    <property type="entry name" value="Glyco_hydro_43"/>
    <property type="match status" value="1"/>
</dbReference>
<keyword evidence="13" id="KW-1185">Reference proteome</keyword>
<dbReference type="InterPro" id="IPR008979">
    <property type="entry name" value="Galactose-bd-like_sf"/>
</dbReference>
<feature type="active site" description="Proton donor" evidence="6">
    <location>
        <position position="265"/>
    </location>
</feature>
<gene>
    <name evidence="12" type="ORF">BGAL_0729g00020</name>
</gene>
<reference evidence="12 13" key="1">
    <citation type="submission" date="2017-12" db="EMBL/GenBank/DDBJ databases">
        <title>Comparative genomics of Botrytis spp.</title>
        <authorList>
            <person name="Valero-Jimenez C.A."/>
            <person name="Tapia P."/>
            <person name="Veloso J."/>
            <person name="Silva-Moreno E."/>
            <person name="Staats M."/>
            <person name="Valdes J.H."/>
            <person name="Van Kan J.A.L."/>
        </authorList>
    </citation>
    <scope>NUCLEOTIDE SEQUENCE [LARGE SCALE GENOMIC DNA]</scope>
    <source>
        <strain evidence="12 13">MUCL435</strain>
    </source>
</reference>
<evidence type="ECO:0000259" key="11">
    <source>
        <dbReference type="PROSITE" id="PS51175"/>
    </source>
</evidence>
<feature type="compositionally biased region" description="Low complexity" evidence="9">
    <location>
        <begin position="499"/>
        <end position="522"/>
    </location>
</feature>
<dbReference type="PROSITE" id="PS51164">
    <property type="entry name" value="CBM1_2"/>
    <property type="match status" value="1"/>
</dbReference>
<dbReference type="Pfam" id="PF00734">
    <property type="entry name" value="CBM_1"/>
    <property type="match status" value="1"/>
</dbReference>
<dbReference type="InterPro" id="IPR005084">
    <property type="entry name" value="CBM6"/>
</dbReference>
<evidence type="ECO:0000256" key="2">
    <source>
        <dbReference type="ARBA" id="ARBA00022729"/>
    </source>
</evidence>
<evidence type="ECO:0000256" key="7">
    <source>
        <dbReference type="PIRSR" id="PIRSR606710-2"/>
    </source>
</evidence>
<evidence type="ECO:0000256" key="8">
    <source>
        <dbReference type="RuleBase" id="RU361187"/>
    </source>
</evidence>
<dbReference type="SMART" id="SM00606">
    <property type="entry name" value="CBD_IV"/>
    <property type="match status" value="1"/>
</dbReference>
<keyword evidence="4" id="KW-0119">Carbohydrate metabolism</keyword>
<feature type="region of interest" description="Disordered" evidence="9">
    <location>
        <begin position="496"/>
        <end position="523"/>
    </location>
</feature>
<dbReference type="GO" id="GO:0005576">
    <property type="term" value="C:extracellular region"/>
    <property type="evidence" value="ECO:0007669"/>
    <property type="project" value="InterPro"/>
</dbReference>
<evidence type="ECO:0000256" key="1">
    <source>
        <dbReference type="ARBA" id="ARBA00009865"/>
    </source>
</evidence>
<feature type="domain" description="CBM1" evidence="10">
    <location>
        <begin position="524"/>
        <end position="559"/>
    </location>
</feature>
<name>A0A4S8QH74_9HELO</name>
<dbReference type="GO" id="GO:0004553">
    <property type="term" value="F:hydrolase activity, hydrolyzing O-glycosyl compounds"/>
    <property type="evidence" value="ECO:0007669"/>
    <property type="project" value="InterPro"/>
</dbReference>
<dbReference type="Gene3D" id="2.115.10.20">
    <property type="entry name" value="Glycosyl hydrolase domain, family 43"/>
    <property type="match status" value="1"/>
</dbReference>
<evidence type="ECO:0008006" key="14">
    <source>
        <dbReference type="Google" id="ProtNLM"/>
    </source>
</evidence>
<comment type="caution">
    <text evidence="12">The sequence shown here is derived from an EMBL/GenBank/DDBJ whole genome shotgun (WGS) entry which is preliminary data.</text>
</comment>
<keyword evidence="2" id="KW-0732">Signal</keyword>
<dbReference type="InterPro" id="IPR023296">
    <property type="entry name" value="Glyco_hydro_beta-prop_sf"/>
</dbReference>
<dbReference type="InterPro" id="IPR052176">
    <property type="entry name" value="Glycosyl_Hydrlase_43_Enz"/>
</dbReference>
<dbReference type="CDD" id="cd04084">
    <property type="entry name" value="CBM6_xylanase-like"/>
    <property type="match status" value="1"/>
</dbReference>
<dbReference type="InterPro" id="IPR035971">
    <property type="entry name" value="CBD_sf"/>
</dbReference>
<dbReference type="InterPro" id="IPR006710">
    <property type="entry name" value="Glyco_hydro_43"/>
</dbReference>
<evidence type="ECO:0000256" key="4">
    <source>
        <dbReference type="ARBA" id="ARBA00023277"/>
    </source>
</evidence>
<accession>A0A4S8QH74</accession>
<dbReference type="EMBL" id="PQXL01000724">
    <property type="protein sequence ID" value="THV44117.1"/>
    <property type="molecule type" value="Genomic_DNA"/>
</dbReference>
<dbReference type="AlphaFoldDB" id="A0A4S8QH74"/>
<dbReference type="PROSITE" id="PS00562">
    <property type="entry name" value="CBM1_1"/>
    <property type="match status" value="1"/>
</dbReference>
<dbReference type="PANTHER" id="PTHR43772:SF2">
    <property type="entry name" value="PUTATIVE (AFU_ORTHOLOGUE AFUA_2G04480)-RELATED"/>
    <property type="match status" value="1"/>
</dbReference>
<dbReference type="PANTHER" id="PTHR43772">
    <property type="entry name" value="ENDO-1,4-BETA-XYLANASE"/>
    <property type="match status" value="1"/>
</dbReference>
<dbReference type="InterPro" id="IPR000254">
    <property type="entry name" value="CBD"/>
</dbReference>
<protein>
    <recommendedName>
        <fullName evidence="14">CBM1 domain-containing protein</fullName>
    </recommendedName>
</protein>